<dbReference type="GO" id="GO:0005829">
    <property type="term" value="C:cytosol"/>
    <property type="evidence" value="ECO:0007669"/>
    <property type="project" value="TreeGrafter"/>
</dbReference>
<dbReference type="Gene3D" id="3.40.50.620">
    <property type="entry name" value="HUPs"/>
    <property type="match status" value="1"/>
</dbReference>
<name>A0A933DRU3_9BACT</name>
<dbReference type="GO" id="GO:0003723">
    <property type="term" value="F:RNA binding"/>
    <property type="evidence" value="ECO:0007669"/>
    <property type="project" value="UniProtKB-KW"/>
</dbReference>
<dbReference type="SUPFAM" id="SSF55174">
    <property type="entry name" value="Alpha-L RNA-binding motif"/>
    <property type="match status" value="1"/>
</dbReference>
<dbReference type="InterPro" id="IPR001412">
    <property type="entry name" value="aa-tRNA-synth_I_CS"/>
</dbReference>
<comment type="similarity">
    <text evidence="10">Belongs to the class-I aminoacyl-tRNA synthetase family.</text>
</comment>
<dbReference type="PROSITE" id="PS00178">
    <property type="entry name" value="AA_TRNA_LIGASE_I"/>
    <property type="match status" value="1"/>
</dbReference>
<dbReference type="InterPro" id="IPR036986">
    <property type="entry name" value="S4_RNA-bd_sf"/>
</dbReference>
<dbReference type="GO" id="GO:0006437">
    <property type="term" value="P:tyrosyl-tRNA aminoacylation"/>
    <property type="evidence" value="ECO:0007669"/>
    <property type="project" value="UniProtKB-UniRule"/>
</dbReference>
<evidence type="ECO:0000313" key="11">
    <source>
        <dbReference type="EMBL" id="MBI4132520.1"/>
    </source>
</evidence>
<dbReference type="GO" id="GO:0005524">
    <property type="term" value="F:ATP binding"/>
    <property type="evidence" value="ECO:0007669"/>
    <property type="project" value="UniProtKB-KW"/>
</dbReference>
<proteinExistence type="inferred from homology"/>
<dbReference type="AlphaFoldDB" id="A0A933DRU3"/>
<keyword evidence="4 10" id="KW-0067">ATP-binding</keyword>
<keyword evidence="3 10" id="KW-0547">Nucleotide-binding</keyword>
<dbReference type="NCBIfam" id="TIGR00234">
    <property type="entry name" value="tyrS"/>
    <property type="match status" value="1"/>
</dbReference>
<dbReference type="PROSITE" id="PS50889">
    <property type="entry name" value="S4"/>
    <property type="match status" value="1"/>
</dbReference>
<keyword evidence="6 10" id="KW-0030">Aminoacyl-tRNA synthetase</keyword>
<sequence>MAQHTKNALVLECGRFLWYGHGIMRAGDKKNFFSFLSARSAEIISEESLRRKLGAGRRMRVKLGIDPTTPHLHLGHVVPLRILRAFQDAGHHAVLIVGDFTGQIGDPSEKTATRRQLGAKETRANERTYRAQAARVLDMRRVEVRHNSEWFARMNVGSFLSLLANFSLKSAWGREDFQRRIRAGKEVRLHEAVYHVLQSYDSVMVRADVELGSLDQKLNILAGRELQKKLDRGHPPQDVVLLPYLIGLDGAQKMSKTAENTIDLDDSANEMFGKVMSIPDSLITHYARFAAWLPEKRIGALRADFKKGVNPRDLKLDLAEAVTVLYHGRRTGERARKDFLKLFSQRVVPPSVPTIRLAPRPYRPLELLAALKVAASTSEARRLLAGKAVEVDGRVLTPADRRIPLRRGSVIRIGKRRFFRVR</sequence>
<organism evidence="11 12">
    <name type="scientific">Candidatus Sungiibacteriota bacterium</name>
    <dbReference type="NCBI Taxonomy" id="2750080"/>
    <lineage>
        <taxon>Bacteria</taxon>
        <taxon>Candidatus Sungiibacteriota</taxon>
    </lineage>
</organism>
<keyword evidence="2 10" id="KW-0436">Ligase</keyword>
<comment type="catalytic activity">
    <reaction evidence="7">
        <text>tRNA(Tyr) + L-tyrosine + ATP = L-tyrosyl-tRNA(Tyr) + AMP + diphosphate + H(+)</text>
        <dbReference type="Rhea" id="RHEA:10220"/>
        <dbReference type="Rhea" id="RHEA-COMP:9706"/>
        <dbReference type="Rhea" id="RHEA-COMP:9707"/>
        <dbReference type="ChEBI" id="CHEBI:15378"/>
        <dbReference type="ChEBI" id="CHEBI:30616"/>
        <dbReference type="ChEBI" id="CHEBI:33019"/>
        <dbReference type="ChEBI" id="CHEBI:58315"/>
        <dbReference type="ChEBI" id="CHEBI:78442"/>
        <dbReference type="ChEBI" id="CHEBI:78536"/>
        <dbReference type="ChEBI" id="CHEBI:456215"/>
        <dbReference type="EC" id="6.1.1.1"/>
    </reaction>
</comment>
<evidence type="ECO:0000256" key="4">
    <source>
        <dbReference type="ARBA" id="ARBA00022840"/>
    </source>
</evidence>
<comment type="caution">
    <text evidence="11">The sequence shown here is derived from an EMBL/GenBank/DDBJ whole genome shotgun (WGS) entry which is preliminary data.</text>
</comment>
<dbReference type="InterPro" id="IPR002307">
    <property type="entry name" value="Tyr-tRNA-ligase"/>
</dbReference>
<gene>
    <name evidence="11" type="ORF">HY473_00265</name>
</gene>
<dbReference type="SUPFAM" id="SSF52374">
    <property type="entry name" value="Nucleotidylyl transferase"/>
    <property type="match status" value="1"/>
</dbReference>
<dbReference type="InterPro" id="IPR002305">
    <property type="entry name" value="aa-tRNA-synth_Ic"/>
</dbReference>
<dbReference type="Gene3D" id="1.10.240.10">
    <property type="entry name" value="Tyrosyl-Transfer RNA Synthetase"/>
    <property type="match status" value="1"/>
</dbReference>
<dbReference type="PANTHER" id="PTHR11766:SF1">
    <property type="entry name" value="TYROSINE--TRNA LIGASE"/>
    <property type="match status" value="1"/>
</dbReference>
<dbReference type="GO" id="GO:0004831">
    <property type="term" value="F:tyrosine-tRNA ligase activity"/>
    <property type="evidence" value="ECO:0007669"/>
    <property type="project" value="UniProtKB-UniRule"/>
</dbReference>
<evidence type="ECO:0000256" key="2">
    <source>
        <dbReference type="ARBA" id="ARBA00022598"/>
    </source>
</evidence>
<dbReference type="PANTHER" id="PTHR11766">
    <property type="entry name" value="TYROSYL-TRNA SYNTHETASE"/>
    <property type="match status" value="1"/>
</dbReference>
<keyword evidence="9" id="KW-0694">RNA-binding</keyword>
<dbReference type="InterPro" id="IPR024088">
    <property type="entry name" value="Tyr-tRNA-ligase_bac-type"/>
</dbReference>
<dbReference type="Proteomes" id="UP000756703">
    <property type="component" value="Unassembled WGS sequence"/>
</dbReference>
<keyword evidence="5 10" id="KW-0648">Protein biosynthesis</keyword>
<accession>A0A933DRU3</accession>
<dbReference type="InterPro" id="IPR014729">
    <property type="entry name" value="Rossmann-like_a/b/a_fold"/>
</dbReference>
<dbReference type="EMBL" id="JACQMI010000002">
    <property type="protein sequence ID" value="MBI4132520.1"/>
    <property type="molecule type" value="Genomic_DNA"/>
</dbReference>
<evidence type="ECO:0000256" key="8">
    <source>
        <dbReference type="NCBIfam" id="TIGR00234"/>
    </source>
</evidence>
<evidence type="ECO:0000256" key="10">
    <source>
        <dbReference type="RuleBase" id="RU363036"/>
    </source>
</evidence>
<reference evidence="11" key="1">
    <citation type="submission" date="2020-07" db="EMBL/GenBank/DDBJ databases">
        <title>Huge and variable diversity of episymbiotic CPR bacteria and DPANN archaea in groundwater ecosystems.</title>
        <authorList>
            <person name="He C.Y."/>
            <person name="Keren R."/>
            <person name="Whittaker M."/>
            <person name="Farag I.F."/>
            <person name="Doudna J."/>
            <person name="Cate J.H.D."/>
            <person name="Banfield J.F."/>
        </authorList>
    </citation>
    <scope>NUCLEOTIDE SEQUENCE</scope>
    <source>
        <strain evidence="11">NC_groundwater_1225_Ag_S-0.1um_56_177</strain>
    </source>
</reference>
<dbReference type="PRINTS" id="PR01040">
    <property type="entry name" value="TRNASYNTHTYR"/>
</dbReference>
<evidence type="ECO:0000256" key="5">
    <source>
        <dbReference type="ARBA" id="ARBA00022917"/>
    </source>
</evidence>
<evidence type="ECO:0000256" key="6">
    <source>
        <dbReference type="ARBA" id="ARBA00023146"/>
    </source>
</evidence>
<evidence type="ECO:0000256" key="1">
    <source>
        <dbReference type="ARBA" id="ARBA00013160"/>
    </source>
</evidence>
<evidence type="ECO:0000256" key="9">
    <source>
        <dbReference type="PROSITE-ProRule" id="PRU00182"/>
    </source>
</evidence>
<dbReference type="EC" id="6.1.1.1" evidence="1 8"/>
<protein>
    <recommendedName>
        <fullName evidence="1 8">Tyrosine--tRNA ligase</fullName>
        <ecNumber evidence="1 8">6.1.1.1</ecNumber>
    </recommendedName>
</protein>
<evidence type="ECO:0000256" key="7">
    <source>
        <dbReference type="ARBA" id="ARBA00048248"/>
    </source>
</evidence>
<dbReference type="Gene3D" id="3.10.290.10">
    <property type="entry name" value="RNA-binding S4 domain"/>
    <property type="match status" value="1"/>
</dbReference>
<evidence type="ECO:0000313" key="12">
    <source>
        <dbReference type="Proteomes" id="UP000756703"/>
    </source>
</evidence>
<evidence type="ECO:0000256" key="3">
    <source>
        <dbReference type="ARBA" id="ARBA00022741"/>
    </source>
</evidence>
<dbReference type="Pfam" id="PF00579">
    <property type="entry name" value="tRNA-synt_1b"/>
    <property type="match status" value="1"/>
</dbReference>